<dbReference type="AlphaFoldDB" id="A0A922IE13"/>
<proteinExistence type="predicted"/>
<organism evidence="1 2">
    <name type="scientific">Dermatophagoides farinae</name>
    <name type="common">American house dust mite</name>
    <dbReference type="NCBI Taxonomy" id="6954"/>
    <lineage>
        <taxon>Eukaryota</taxon>
        <taxon>Metazoa</taxon>
        <taxon>Ecdysozoa</taxon>
        <taxon>Arthropoda</taxon>
        <taxon>Chelicerata</taxon>
        <taxon>Arachnida</taxon>
        <taxon>Acari</taxon>
        <taxon>Acariformes</taxon>
        <taxon>Sarcoptiformes</taxon>
        <taxon>Astigmata</taxon>
        <taxon>Psoroptidia</taxon>
        <taxon>Analgoidea</taxon>
        <taxon>Pyroglyphidae</taxon>
        <taxon>Dermatophagoidinae</taxon>
        <taxon>Dermatophagoides</taxon>
    </lineage>
</organism>
<evidence type="ECO:0000313" key="1">
    <source>
        <dbReference type="EMBL" id="KAH9528977.1"/>
    </source>
</evidence>
<reference evidence="1" key="2">
    <citation type="journal article" date="2022" name="Res Sq">
        <title>Comparative Genomics Reveals Insights into the Divergent Evolution of Astigmatic Mites and Household Pest Adaptations.</title>
        <authorList>
            <person name="Xiong Q."/>
            <person name="Wan A.T.-Y."/>
            <person name="Liu X.-Y."/>
            <person name="Fung C.S.-H."/>
            <person name="Xiao X."/>
            <person name="Malainual N."/>
            <person name="Hou J."/>
            <person name="Wang L."/>
            <person name="Wang M."/>
            <person name="Yang K."/>
            <person name="Cui Y."/>
            <person name="Leung E."/>
            <person name="Nong W."/>
            <person name="Shin S.-K."/>
            <person name="Au S."/>
            <person name="Jeong K.Y."/>
            <person name="Chew F.T."/>
            <person name="Hui J."/>
            <person name="Leung T.F."/>
            <person name="Tungtrongchitr A."/>
            <person name="Zhong N."/>
            <person name="Liu Z."/>
            <person name="Tsui S."/>
        </authorList>
    </citation>
    <scope>NUCLEOTIDE SEQUENCE</scope>
    <source>
        <strain evidence="1">Derf</strain>
        <tissue evidence="1">Whole organism</tissue>
    </source>
</reference>
<keyword evidence="2" id="KW-1185">Reference proteome</keyword>
<gene>
    <name evidence="1" type="ORF">DERF_002888</name>
</gene>
<sequence>MQADAIDFVFPIHNTHHGYIKLSTIPIVIDDWNMHPILSVDVCFVTQIFLLNISKFHDNKRNRLT</sequence>
<name>A0A922IE13_DERFA</name>
<dbReference type="Proteomes" id="UP000790347">
    <property type="component" value="Unassembled WGS sequence"/>
</dbReference>
<dbReference type="EMBL" id="ASGP02000001">
    <property type="protein sequence ID" value="KAH9528977.1"/>
    <property type="molecule type" value="Genomic_DNA"/>
</dbReference>
<accession>A0A922IE13</accession>
<evidence type="ECO:0000313" key="2">
    <source>
        <dbReference type="Proteomes" id="UP000790347"/>
    </source>
</evidence>
<reference evidence="1" key="1">
    <citation type="submission" date="2013-05" db="EMBL/GenBank/DDBJ databases">
        <authorList>
            <person name="Yim A.K.Y."/>
            <person name="Chan T.F."/>
            <person name="Ji K.M."/>
            <person name="Liu X.Y."/>
            <person name="Zhou J.W."/>
            <person name="Li R.Q."/>
            <person name="Yang K.Y."/>
            <person name="Li J."/>
            <person name="Li M."/>
            <person name="Law P.T.W."/>
            <person name="Wu Y.L."/>
            <person name="Cai Z.L."/>
            <person name="Qin H."/>
            <person name="Bao Y."/>
            <person name="Leung R.K.K."/>
            <person name="Ng P.K.S."/>
            <person name="Zou J."/>
            <person name="Zhong X.J."/>
            <person name="Ran P.X."/>
            <person name="Zhong N.S."/>
            <person name="Liu Z.G."/>
            <person name="Tsui S.K.W."/>
        </authorList>
    </citation>
    <scope>NUCLEOTIDE SEQUENCE</scope>
    <source>
        <strain evidence="1">Derf</strain>
        <tissue evidence="1">Whole organism</tissue>
    </source>
</reference>
<protein>
    <submittedName>
        <fullName evidence="1">Uncharacterized protein</fullName>
    </submittedName>
</protein>
<comment type="caution">
    <text evidence="1">The sequence shown here is derived from an EMBL/GenBank/DDBJ whole genome shotgun (WGS) entry which is preliminary data.</text>
</comment>